<proteinExistence type="predicted"/>
<evidence type="ECO:0000313" key="1">
    <source>
        <dbReference type="EMBL" id="GEB18659.1"/>
    </source>
</evidence>
<gene>
    <name evidence="1" type="ORF">AAU01_14140</name>
</gene>
<evidence type="ECO:0000313" key="2">
    <source>
        <dbReference type="Proteomes" id="UP000317715"/>
    </source>
</evidence>
<dbReference type="AlphaFoldDB" id="A0A4Y3NIW4"/>
<name>A0A4Y3NIW4_PAEAU</name>
<protein>
    <submittedName>
        <fullName evidence="1">Uncharacterized protein</fullName>
    </submittedName>
</protein>
<sequence>MVELGHRAGAAIELFTDCPCLQYLQERGAWLSNMVIRLGPDRARLLSTAVHPWHLGCVMRRKSRAGGRWFGVFHVKQRLTDAVPEGAPGMLDWWRPDDSMGST</sequence>
<organism evidence="1 2">
    <name type="scientific">Paenarthrobacter aurescens</name>
    <name type="common">Arthrobacter aurescens</name>
    <dbReference type="NCBI Taxonomy" id="43663"/>
    <lineage>
        <taxon>Bacteria</taxon>
        <taxon>Bacillati</taxon>
        <taxon>Actinomycetota</taxon>
        <taxon>Actinomycetes</taxon>
        <taxon>Micrococcales</taxon>
        <taxon>Micrococcaceae</taxon>
        <taxon>Paenarthrobacter</taxon>
    </lineage>
</organism>
<dbReference type="EMBL" id="BJMD01000007">
    <property type="protein sequence ID" value="GEB18659.1"/>
    <property type="molecule type" value="Genomic_DNA"/>
</dbReference>
<keyword evidence="2" id="KW-1185">Reference proteome</keyword>
<comment type="caution">
    <text evidence="1">The sequence shown here is derived from an EMBL/GenBank/DDBJ whole genome shotgun (WGS) entry which is preliminary data.</text>
</comment>
<accession>A0A4Y3NIW4</accession>
<dbReference type="Proteomes" id="UP000317715">
    <property type="component" value="Unassembled WGS sequence"/>
</dbReference>
<reference evidence="1 2" key="1">
    <citation type="submission" date="2019-06" db="EMBL/GenBank/DDBJ databases">
        <title>Whole genome shotgun sequence of Paenarthrobacter aurescens NBRC 12136.</title>
        <authorList>
            <person name="Hosoyama A."/>
            <person name="Uohara A."/>
            <person name="Ohji S."/>
            <person name="Ichikawa N."/>
        </authorList>
    </citation>
    <scope>NUCLEOTIDE SEQUENCE [LARGE SCALE GENOMIC DNA]</scope>
    <source>
        <strain evidence="1 2">NBRC 12136</strain>
    </source>
</reference>